<evidence type="ECO:0000313" key="2">
    <source>
        <dbReference type="Proteomes" id="UP000259421"/>
    </source>
</evidence>
<name>A0A385EC18_9CAUD</name>
<protein>
    <submittedName>
        <fullName evidence="1">Uncharacterized protein</fullName>
    </submittedName>
</protein>
<proteinExistence type="predicted"/>
<reference evidence="1 2" key="2">
    <citation type="submission" date="2018-09" db="EMBL/GenBank/DDBJ databases">
        <title>Giant CbK-like Caulobacter bacteriophages have genetically divergent genomes.</title>
        <authorList>
            <person name="Wilson K."/>
            <person name="Ely B."/>
        </authorList>
    </citation>
    <scope>NUCLEOTIDE SEQUENCE [LARGE SCALE GENOMIC DNA]</scope>
</reference>
<gene>
    <name evidence="1" type="ORF">CcrBL9_gp176</name>
</gene>
<dbReference type="Proteomes" id="UP000259421">
    <property type="component" value="Segment"/>
</dbReference>
<keyword evidence="2" id="KW-1185">Reference proteome</keyword>
<accession>A0A385EC18</accession>
<sequence length="286" mass="31982">MSNHGVFKPPFVVIQRGKEKSEMLAKAVVKGFGLDVGRIGYETPLADIPDTFMPVYVGVHPTTVQSLRDCHAARRPFVTVDNGYFRGYKRGGYFRLTTNAMQWAQRSHEATAEDIARFQALDMPVQPLRLSQGEHILIACQSPAWYQMMGLGSVEAWVNPLVDRLRLITDRPIRVRQKPLKGVKEPPIEEDLNKAWAVVAFSSNTLIEASLMGIPIFPMAFSAATPLGSDDLSTIESAPFRNQRTVIRPEVFAQLAGAQWTVPEIESGKAWLDLSRRYDPDFKPLA</sequence>
<evidence type="ECO:0000313" key="1">
    <source>
        <dbReference type="EMBL" id="AXQ69200.1"/>
    </source>
</evidence>
<organism evidence="1 2">
    <name type="scientific">Caulobacter phage CcrBL9</name>
    <dbReference type="NCBI Taxonomy" id="2283270"/>
    <lineage>
        <taxon>Viruses</taxon>
        <taxon>Duplodnaviria</taxon>
        <taxon>Heunggongvirae</taxon>
        <taxon>Uroviricota</taxon>
        <taxon>Caudoviricetes</taxon>
        <taxon>Jeanschmidtviridae</taxon>
        <taxon>Bertelyvirus</taxon>
        <taxon>Bertelyvirus BL9</taxon>
    </lineage>
</organism>
<reference evidence="2" key="1">
    <citation type="submission" date="2018-07" db="EMBL/GenBank/DDBJ databases">
        <title>Giant CbK-like Caulobacter bacteriophages have genetically divergent genomes.</title>
        <authorList>
            <person name="Wilson K.M."/>
            <person name="Ely B."/>
        </authorList>
    </citation>
    <scope>NUCLEOTIDE SEQUENCE [LARGE SCALE GENOMIC DNA]</scope>
</reference>
<dbReference type="EMBL" id="MH588546">
    <property type="protein sequence ID" value="AXQ69200.1"/>
    <property type="molecule type" value="Genomic_DNA"/>
</dbReference>